<feature type="compositionally biased region" description="Pro residues" evidence="1">
    <location>
        <begin position="19"/>
        <end position="29"/>
    </location>
</feature>
<name>M3Y9P3_MUSPF</name>
<dbReference type="AlphaFoldDB" id="M3Y9P3"/>
<feature type="region of interest" description="Disordered" evidence="1">
    <location>
        <begin position="1"/>
        <end position="41"/>
    </location>
</feature>
<organism evidence="2">
    <name type="scientific">Mustela putorius furo</name>
    <name type="common">European domestic ferret</name>
    <name type="synonym">Mustela furo</name>
    <dbReference type="NCBI Taxonomy" id="9669"/>
    <lineage>
        <taxon>Eukaryota</taxon>
        <taxon>Metazoa</taxon>
        <taxon>Chordata</taxon>
        <taxon>Craniata</taxon>
        <taxon>Vertebrata</taxon>
        <taxon>Euteleostomi</taxon>
        <taxon>Mammalia</taxon>
        <taxon>Eutheria</taxon>
        <taxon>Laurasiatheria</taxon>
        <taxon>Carnivora</taxon>
        <taxon>Caniformia</taxon>
        <taxon>Musteloidea</taxon>
        <taxon>Mustelidae</taxon>
        <taxon>Mustelinae</taxon>
        <taxon>Mustela</taxon>
    </lineage>
</organism>
<reference evidence="2" key="1">
    <citation type="submission" date="2024-06" db="UniProtKB">
        <authorList>
            <consortium name="Ensembl"/>
        </authorList>
    </citation>
    <scope>IDENTIFICATION</scope>
</reference>
<evidence type="ECO:0000256" key="1">
    <source>
        <dbReference type="SAM" id="MobiDB-lite"/>
    </source>
</evidence>
<dbReference type="HOGENOM" id="CLU_1331575_0_0_1"/>
<dbReference type="EMBL" id="AEYP01050487">
    <property type="status" value="NOT_ANNOTATED_CDS"/>
    <property type="molecule type" value="Genomic_DNA"/>
</dbReference>
<feature type="compositionally biased region" description="Basic and acidic residues" evidence="1">
    <location>
        <begin position="1"/>
        <end position="12"/>
    </location>
</feature>
<dbReference type="InParanoid" id="M3Y9P3"/>
<proteinExistence type="predicted"/>
<dbReference type="EMBL" id="AEYP01050488">
    <property type="status" value="NOT_ANNOTATED_CDS"/>
    <property type="molecule type" value="Genomic_DNA"/>
</dbReference>
<dbReference type="Ensembl" id="ENSMPUT00000008176.1">
    <property type="protein sequence ID" value="ENSMPUP00000008050.1"/>
    <property type="gene ID" value="ENSMPUG00000008107.1"/>
</dbReference>
<protein>
    <submittedName>
        <fullName evidence="2">Uncharacterized protein</fullName>
    </submittedName>
</protein>
<evidence type="ECO:0000313" key="2">
    <source>
        <dbReference type="Ensembl" id="ENSMPUP00000008050.1"/>
    </source>
</evidence>
<sequence length="206" mass="20748">MGEKERTGEHGGKVSARPPVRPCAGPPAPVWAVGGPGGKSLEEQRPLGRLETGPLGAGLSGLCTSLCLPGGRRSPPCSRWGGGWGGVGGGGAGALGAGPLLSHVPMSMLCFIGGGGRAAPITGPLFAFIFGCGFAGLLAMAAHEVGFETGIFTFVPPLPERTPVTATLLTTDPTVLTAEVVTSPIFRPTMPCSRLFIPGALLRVSP</sequence>
<accession>M3Y9P3</accession>